<reference evidence="5" key="2">
    <citation type="submission" date="2022-10" db="EMBL/GenBank/DDBJ databases">
        <authorList>
            <consortium name="ENA_rothamsted_submissions"/>
            <consortium name="culmorum"/>
            <person name="King R."/>
        </authorList>
    </citation>
    <scope>NUCLEOTIDE SEQUENCE</scope>
</reference>
<evidence type="ECO:0000256" key="3">
    <source>
        <dbReference type="SAM" id="MobiDB-lite"/>
    </source>
</evidence>
<name>A0A9N9RXK9_9DIPT</name>
<dbReference type="InterPro" id="IPR035979">
    <property type="entry name" value="RBD_domain_sf"/>
</dbReference>
<keyword evidence="6" id="KW-1185">Reference proteome</keyword>
<proteinExistence type="predicted"/>
<dbReference type="CDD" id="cd12369">
    <property type="entry name" value="RRM4_RBM45"/>
    <property type="match status" value="1"/>
</dbReference>
<dbReference type="InterPro" id="IPR034208">
    <property type="entry name" value="RBM45_RRM4"/>
</dbReference>
<sequence>MSKRSHKSANDERDDPPMSRLFIVCSKNNTEQEFYEAFNRFGNVEDVKIVKERDGTSKGVAFVKFQKTSEAANACEGLNGQMIGTSSRPIKVLIAASRNMGSSSGKSREDEKAQRLFIIIPKGFTEENLRDEFDKYGEIEDISIIRDRKTKEGKGFAYIKFKKFSYAALAFENCDEKYKAVFAEPKPSRSSGSPNDSSSNSSSNYGDDRYGMSHDLMVSNSGDCALHVICSPMITHDQLWRLFDIVPNMDYCKMNSESDFSSSATVVYKTQQAALHARQKLHGFEYPIGERLIVKLSSEMKSTPVVDTQNFFNNSNGANFCSVNLPSPQAQAPPQAQCAQRCFIVCSPHVLPIHVLKKVFCRFGNLIDVYLLSNRNCGYVKYASHESARQAMKTLHGAEIYGVKLKVLEAEEPSEPRKRSKMDLD</sequence>
<accession>A0A9N9RXK9</accession>
<dbReference type="EMBL" id="OU895878">
    <property type="protein sequence ID" value="CAG9805282.1"/>
    <property type="molecule type" value="Genomic_DNA"/>
</dbReference>
<dbReference type="InterPro" id="IPR052462">
    <property type="entry name" value="SLIRP/GR-RBP-like"/>
</dbReference>
<dbReference type="GO" id="GO:0003723">
    <property type="term" value="F:RNA binding"/>
    <property type="evidence" value="ECO:0007669"/>
    <property type="project" value="UniProtKB-UniRule"/>
</dbReference>
<dbReference type="Pfam" id="PF00076">
    <property type="entry name" value="RRM_1"/>
    <property type="match status" value="3"/>
</dbReference>
<dbReference type="Proteomes" id="UP001153620">
    <property type="component" value="Chromosome 2"/>
</dbReference>
<dbReference type="SMART" id="SM00360">
    <property type="entry name" value="RRM"/>
    <property type="match status" value="4"/>
</dbReference>
<feature type="compositionally biased region" description="Low complexity" evidence="3">
    <location>
        <begin position="188"/>
        <end position="205"/>
    </location>
</feature>
<reference evidence="5" key="1">
    <citation type="submission" date="2022-01" db="EMBL/GenBank/DDBJ databases">
        <authorList>
            <person name="King R."/>
        </authorList>
    </citation>
    <scope>NUCLEOTIDE SEQUENCE</scope>
</reference>
<dbReference type="PANTHER" id="PTHR48027">
    <property type="entry name" value="HETEROGENEOUS NUCLEAR RIBONUCLEOPROTEIN 87F-RELATED"/>
    <property type="match status" value="1"/>
</dbReference>
<dbReference type="FunFam" id="3.30.70.330:FF:000600">
    <property type="entry name" value="Uncharacterized protein, isoform A"/>
    <property type="match status" value="1"/>
</dbReference>
<feature type="domain" description="RRM" evidence="4">
    <location>
        <begin position="19"/>
        <end position="97"/>
    </location>
</feature>
<gene>
    <name evidence="5" type="ORF">CHIRRI_LOCUS8156</name>
</gene>
<dbReference type="InterPro" id="IPR000504">
    <property type="entry name" value="RRM_dom"/>
</dbReference>
<dbReference type="SUPFAM" id="SSF54928">
    <property type="entry name" value="RNA-binding domain, RBD"/>
    <property type="match status" value="3"/>
</dbReference>
<evidence type="ECO:0000313" key="6">
    <source>
        <dbReference type="Proteomes" id="UP001153620"/>
    </source>
</evidence>
<feature type="domain" description="RRM" evidence="4">
    <location>
        <begin position="120"/>
        <end position="188"/>
    </location>
</feature>
<dbReference type="PROSITE" id="PS50102">
    <property type="entry name" value="RRM"/>
    <property type="match status" value="3"/>
</dbReference>
<feature type="domain" description="RRM" evidence="4">
    <location>
        <begin position="356"/>
        <end position="412"/>
    </location>
</feature>
<evidence type="ECO:0000259" key="4">
    <source>
        <dbReference type="PROSITE" id="PS50102"/>
    </source>
</evidence>
<feature type="region of interest" description="Disordered" evidence="3">
    <location>
        <begin position="185"/>
        <end position="205"/>
    </location>
</feature>
<dbReference type="InterPro" id="IPR012677">
    <property type="entry name" value="Nucleotide-bd_a/b_plait_sf"/>
</dbReference>
<protein>
    <recommendedName>
        <fullName evidence="4">RRM domain-containing protein</fullName>
    </recommendedName>
</protein>
<evidence type="ECO:0000256" key="2">
    <source>
        <dbReference type="PROSITE-ProRule" id="PRU00176"/>
    </source>
</evidence>
<dbReference type="AlphaFoldDB" id="A0A9N9RXK9"/>
<dbReference type="Gene3D" id="3.30.70.330">
    <property type="match status" value="3"/>
</dbReference>
<dbReference type="OrthoDB" id="78437at2759"/>
<keyword evidence="1 2" id="KW-0694">RNA-binding</keyword>
<organism evidence="5 6">
    <name type="scientific">Chironomus riparius</name>
    <dbReference type="NCBI Taxonomy" id="315576"/>
    <lineage>
        <taxon>Eukaryota</taxon>
        <taxon>Metazoa</taxon>
        <taxon>Ecdysozoa</taxon>
        <taxon>Arthropoda</taxon>
        <taxon>Hexapoda</taxon>
        <taxon>Insecta</taxon>
        <taxon>Pterygota</taxon>
        <taxon>Neoptera</taxon>
        <taxon>Endopterygota</taxon>
        <taxon>Diptera</taxon>
        <taxon>Nematocera</taxon>
        <taxon>Chironomoidea</taxon>
        <taxon>Chironomidae</taxon>
        <taxon>Chironominae</taxon>
        <taxon>Chironomus</taxon>
    </lineage>
</organism>
<evidence type="ECO:0000313" key="5">
    <source>
        <dbReference type="EMBL" id="CAG9805282.1"/>
    </source>
</evidence>
<evidence type="ECO:0000256" key="1">
    <source>
        <dbReference type="ARBA" id="ARBA00022884"/>
    </source>
</evidence>